<gene>
    <name evidence="2" type="ORF">CK203_033340</name>
</gene>
<proteinExistence type="predicted"/>
<accession>A0A438HMT1</accession>
<dbReference type="AlphaFoldDB" id="A0A438HMT1"/>
<protein>
    <recommendedName>
        <fullName evidence="1">Reverse transcriptase zinc-binding domain-containing protein</fullName>
    </recommendedName>
</protein>
<dbReference type="InterPro" id="IPR026960">
    <property type="entry name" value="RVT-Znf"/>
</dbReference>
<dbReference type="Pfam" id="PF13966">
    <property type="entry name" value="zf-RVT"/>
    <property type="match status" value="1"/>
</dbReference>
<dbReference type="EMBL" id="QGNW01000201">
    <property type="protein sequence ID" value="RVW85734.1"/>
    <property type="molecule type" value="Genomic_DNA"/>
</dbReference>
<evidence type="ECO:0000259" key="1">
    <source>
        <dbReference type="Pfam" id="PF13966"/>
    </source>
</evidence>
<comment type="caution">
    <text evidence="2">The sequence shown here is derived from an EMBL/GenBank/DDBJ whole genome shotgun (WGS) entry which is preliminary data.</text>
</comment>
<evidence type="ECO:0000313" key="3">
    <source>
        <dbReference type="Proteomes" id="UP000288805"/>
    </source>
</evidence>
<evidence type="ECO:0000313" key="2">
    <source>
        <dbReference type="EMBL" id="RVW85734.1"/>
    </source>
</evidence>
<reference evidence="2 3" key="1">
    <citation type="journal article" date="2018" name="PLoS Genet.">
        <title>Population sequencing reveals clonal diversity and ancestral inbreeding in the grapevine cultivar Chardonnay.</title>
        <authorList>
            <person name="Roach M.J."/>
            <person name="Johnson D.L."/>
            <person name="Bohlmann J."/>
            <person name="van Vuuren H.J."/>
            <person name="Jones S.J."/>
            <person name="Pretorius I.S."/>
            <person name="Schmidt S.A."/>
            <person name="Borneman A.R."/>
        </authorList>
    </citation>
    <scope>NUCLEOTIDE SEQUENCE [LARGE SCALE GENOMIC DNA]</scope>
    <source>
        <strain evidence="3">cv. Chardonnay</strain>
        <tissue evidence="2">Leaf</tissue>
    </source>
</reference>
<organism evidence="2 3">
    <name type="scientific">Vitis vinifera</name>
    <name type="common">Grape</name>
    <dbReference type="NCBI Taxonomy" id="29760"/>
    <lineage>
        <taxon>Eukaryota</taxon>
        <taxon>Viridiplantae</taxon>
        <taxon>Streptophyta</taxon>
        <taxon>Embryophyta</taxon>
        <taxon>Tracheophyta</taxon>
        <taxon>Spermatophyta</taxon>
        <taxon>Magnoliopsida</taxon>
        <taxon>eudicotyledons</taxon>
        <taxon>Gunneridae</taxon>
        <taxon>Pentapetalae</taxon>
        <taxon>rosids</taxon>
        <taxon>Vitales</taxon>
        <taxon>Vitaceae</taxon>
        <taxon>Viteae</taxon>
        <taxon>Vitis</taxon>
    </lineage>
</organism>
<dbReference type="Proteomes" id="UP000288805">
    <property type="component" value="Unassembled WGS sequence"/>
</dbReference>
<sequence length="169" mass="18920">MDMIRGLLIRLRDVKLSSEEDGVLWKVGGHGKYGVKEAYNGLVVINACDFPHRGVWVNKVPTKVAFFAWEAAWGKILTLDRLQKRGWQFLIVVFCVVVKRRGKSHSSSLYSGKGLMGYRFCPCGGSLGVPRDGEGGFIQLEGPLCGEKEEKNLEFYPVVYFLDGMEGKK</sequence>
<feature type="domain" description="Reverse transcriptase zinc-binding" evidence="1">
    <location>
        <begin position="33"/>
        <end position="96"/>
    </location>
</feature>
<name>A0A438HMT1_VITVI</name>